<dbReference type="GO" id="GO:0050152">
    <property type="term" value="F:omega-amidase activity"/>
    <property type="evidence" value="ECO:0007669"/>
    <property type="project" value="TreeGrafter"/>
</dbReference>
<name>A0A1J8R1Q5_9AGAM</name>
<dbReference type="InterPro" id="IPR003010">
    <property type="entry name" value="C-N_Hydrolase"/>
</dbReference>
<dbReference type="GO" id="GO:0006528">
    <property type="term" value="P:asparagine metabolic process"/>
    <property type="evidence" value="ECO:0007669"/>
    <property type="project" value="TreeGrafter"/>
</dbReference>
<comment type="caution">
    <text evidence="2">The sequence shown here is derived from an EMBL/GenBank/DDBJ whole genome shotgun (WGS) entry which is preliminary data.</text>
</comment>
<dbReference type="InterPro" id="IPR036526">
    <property type="entry name" value="C-N_Hydrolase_sf"/>
</dbReference>
<keyword evidence="3" id="KW-1185">Reference proteome</keyword>
<accession>A0A1J8R1Q5</accession>
<dbReference type="AlphaFoldDB" id="A0A1J8R1Q5"/>
<dbReference type="OrthoDB" id="10250282at2759"/>
<dbReference type="PANTHER" id="PTHR23088:SF30">
    <property type="entry name" value="OMEGA-AMIDASE NIT2"/>
    <property type="match status" value="1"/>
</dbReference>
<dbReference type="PANTHER" id="PTHR23088">
    <property type="entry name" value="NITRILASE-RELATED"/>
    <property type="match status" value="1"/>
</dbReference>
<dbReference type="Gene3D" id="3.60.110.10">
    <property type="entry name" value="Carbon-nitrogen hydrolase"/>
    <property type="match status" value="1"/>
</dbReference>
<dbReference type="PROSITE" id="PS01227">
    <property type="entry name" value="UPF0012"/>
    <property type="match status" value="1"/>
</dbReference>
<dbReference type="GO" id="GO:0006541">
    <property type="term" value="P:glutamine metabolic process"/>
    <property type="evidence" value="ECO:0007669"/>
    <property type="project" value="TreeGrafter"/>
</dbReference>
<evidence type="ECO:0000259" key="1">
    <source>
        <dbReference type="PROSITE" id="PS50263"/>
    </source>
</evidence>
<feature type="domain" description="CN hydrolase" evidence="1">
    <location>
        <begin position="25"/>
        <end position="257"/>
    </location>
</feature>
<dbReference type="Proteomes" id="UP000183567">
    <property type="component" value="Unassembled WGS sequence"/>
</dbReference>
<organism evidence="2 3">
    <name type="scientific">Rhizopogon vesiculosus</name>
    <dbReference type="NCBI Taxonomy" id="180088"/>
    <lineage>
        <taxon>Eukaryota</taxon>
        <taxon>Fungi</taxon>
        <taxon>Dikarya</taxon>
        <taxon>Basidiomycota</taxon>
        <taxon>Agaricomycotina</taxon>
        <taxon>Agaricomycetes</taxon>
        <taxon>Agaricomycetidae</taxon>
        <taxon>Boletales</taxon>
        <taxon>Suillineae</taxon>
        <taxon>Rhizopogonaceae</taxon>
        <taxon>Rhizopogon</taxon>
    </lineage>
</organism>
<dbReference type="SUPFAM" id="SSF56317">
    <property type="entry name" value="Carbon-nitrogen hydrolase"/>
    <property type="match status" value="1"/>
</dbReference>
<sequence length="286" mass="31289">MATSVAPNFDSVAPVFDSAPAFDSFTLTLVQLCLMGSDKAANLQHANEMVLKVAKSGSGTKPKSSSSCRFDQFPIYAENIGPYTPDKEFDVQASSIPERDEEANKVYSTCTVYSPTGALVALHRKVRLFDIDIPGKIMFKESKTLAGGSTTNYFDTEFACIGLGICYDIRFPEMAMTAARQGSRAVDNQIFFSMCSPARDMTAEYHAVMGACRILWSLTHSKTSHLMFLARCNGNSSGKVIVEADESEMIVHANIDPKTFDSAKAGIPITKQRRFDVYVDVGETCK</sequence>
<dbReference type="InterPro" id="IPR001110">
    <property type="entry name" value="UPF0012_CS"/>
</dbReference>
<dbReference type="GO" id="GO:0006107">
    <property type="term" value="P:oxaloacetate metabolic process"/>
    <property type="evidence" value="ECO:0007669"/>
    <property type="project" value="TreeGrafter"/>
</dbReference>
<dbReference type="EMBL" id="LVVM01000910">
    <property type="protein sequence ID" value="OJA19744.1"/>
    <property type="molecule type" value="Genomic_DNA"/>
</dbReference>
<dbReference type="STRING" id="180088.A0A1J8R1Q5"/>
<dbReference type="PROSITE" id="PS50263">
    <property type="entry name" value="CN_HYDROLASE"/>
    <property type="match status" value="1"/>
</dbReference>
<proteinExistence type="predicted"/>
<dbReference type="Pfam" id="PF00795">
    <property type="entry name" value="CN_hydrolase"/>
    <property type="match status" value="1"/>
</dbReference>
<reference evidence="2 3" key="1">
    <citation type="submission" date="2016-03" db="EMBL/GenBank/DDBJ databases">
        <title>Comparative genomics of the ectomycorrhizal sister species Rhizopogon vinicolor and Rhizopogon vesiculosus (Basidiomycota: Boletales) reveals a divergence of the mating type B locus.</title>
        <authorList>
            <person name="Mujic A.B."/>
            <person name="Kuo A."/>
            <person name="Tritt A."/>
            <person name="Lipzen A."/>
            <person name="Chen C."/>
            <person name="Johnson J."/>
            <person name="Sharma A."/>
            <person name="Barry K."/>
            <person name="Grigoriev I.V."/>
            <person name="Spatafora J.W."/>
        </authorList>
    </citation>
    <scope>NUCLEOTIDE SEQUENCE [LARGE SCALE GENOMIC DNA]</scope>
    <source>
        <strain evidence="2 3">AM-OR11-056</strain>
    </source>
</reference>
<dbReference type="GO" id="GO:0005739">
    <property type="term" value="C:mitochondrion"/>
    <property type="evidence" value="ECO:0007669"/>
    <property type="project" value="TreeGrafter"/>
</dbReference>
<evidence type="ECO:0000313" key="2">
    <source>
        <dbReference type="EMBL" id="OJA19744.1"/>
    </source>
</evidence>
<protein>
    <recommendedName>
        <fullName evidence="1">CN hydrolase domain-containing protein</fullName>
    </recommendedName>
</protein>
<gene>
    <name evidence="2" type="ORF">AZE42_01518</name>
</gene>
<evidence type="ECO:0000313" key="3">
    <source>
        <dbReference type="Proteomes" id="UP000183567"/>
    </source>
</evidence>